<keyword evidence="3" id="KW-1185">Reference proteome</keyword>
<dbReference type="Proteomes" id="UP001597351">
    <property type="component" value="Unassembled WGS sequence"/>
</dbReference>
<protein>
    <recommendedName>
        <fullName evidence="4">Integral membrane protein</fullName>
    </recommendedName>
</protein>
<evidence type="ECO:0000313" key="2">
    <source>
        <dbReference type="EMBL" id="MFD1949038.1"/>
    </source>
</evidence>
<feature type="transmembrane region" description="Helical" evidence="1">
    <location>
        <begin position="338"/>
        <end position="355"/>
    </location>
</feature>
<dbReference type="EMBL" id="JBHUGD010000004">
    <property type="protein sequence ID" value="MFD1949038.1"/>
    <property type="molecule type" value="Genomic_DNA"/>
</dbReference>
<dbReference type="RefSeq" id="WP_343921208.1">
    <property type="nucleotide sequence ID" value="NZ_BAAAJT010000003.1"/>
</dbReference>
<keyword evidence="1" id="KW-1133">Transmembrane helix</keyword>
<feature type="transmembrane region" description="Helical" evidence="1">
    <location>
        <begin position="361"/>
        <end position="380"/>
    </location>
</feature>
<comment type="caution">
    <text evidence="2">The sequence shown here is derived from an EMBL/GenBank/DDBJ whole genome shotgun (WGS) entry which is preliminary data.</text>
</comment>
<name>A0ABW4TSS4_9ACTN</name>
<feature type="transmembrane region" description="Helical" evidence="1">
    <location>
        <begin position="211"/>
        <end position="230"/>
    </location>
</feature>
<feature type="transmembrane region" description="Helical" evidence="1">
    <location>
        <begin position="237"/>
        <end position="258"/>
    </location>
</feature>
<proteinExistence type="predicted"/>
<keyword evidence="1" id="KW-0472">Membrane</keyword>
<evidence type="ECO:0008006" key="4">
    <source>
        <dbReference type="Google" id="ProtNLM"/>
    </source>
</evidence>
<organism evidence="2 3">
    <name type="scientific">Nocardioides aestuarii</name>
    <dbReference type="NCBI Taxonomy" id="252231"/>
    <lineage>
        <taxon>Bacteria</taxon>
        <taxon>Bacillati</taxon>
        <taxon>Actinomycetota</taxon>
        <taxon>Actinomycetes</taxon>
        <taxon>Propionibacteriales</taxon>
        <taxon>Nocardioidaceae</taxon>
        <taxon>Nocardioides</taxon>
    </lineage>
</organism>
<keyword evidence="1" id="KW-0812">Transmembrane</keyword>
<reference evidence="3" key="1">
    <citation type="journal article" date="2019" name="Int. J. Syst. Evol. Microbiol.">
        <title>The Global Catalogue of Microorganisms (GCM) 10K type strain sequencing project: providing services to taxonomists for standard genome sequencing and annotation.</title>
        <authorList>
            <consortium name="The Broad Institute Genomics Platform"/>
            <consortium name="The Broad Institute Genome Sequencing Center for Infectious Disease"/>
            <person name="Wu L."/>
            <person name="Ma J."/>
        </authorList>
    </citation>
    <scope>NUCLEOTIDE SEQUENCE [LARGE SCALE GENOMIC DNA]</scope>
    <source>
        <strain evidence="3">CGMCC 1.12477</strain>
    </source>
</reference>
<accession>A0ABW4TSS4</accession>
<gene>
    <name evidence="2" type="ORF">ACFSDE_19700</name>
</gene>
<feature type="transmembrane region" description="Helical" evidence="1">
    <location>
        <begin position="289"/>
        <end position="307"/>
    </location>
</feature>
<evidence type="ECO:0000256" key="1">
    <source>
        <dbReference type="SAM" id="Phobius"/>
    </source>
</evidence>
<evidence type="ECO:0000313" key="3">
    <source>
        <dbReference type="Proteomes" id="UP001597351"/>
    </source>
</evidence>
<sequence length="384" mass="40273">MRPDWRAACSATCLVLAALLVPLSVTGWWLRTTLTETDDYVATVAPLADRPEVQAAVADLLTERVVTRLDDADLLPRAADELEGRGVPPELAQALTLLAEPLRDRVEERVSRAAHTLVGTEAFSDSWAASNEVAHEELVAVLEGDSDLVELGPDQTVSVPLSTLLETLRQQLVDAGVPGAERIEVADAAFPIGSVEQLDRAETGYALLRRWGLLLPLLCVALAVAGVLLARDRRRAVVRWAGGAVAGLLLLAVGLSAAREQVLAGLPAGTPPDAAAAVLEVVASRLRTLLRLGVLVMALVAVVALVTGPGARARRLRGSATDTWRRAWESLTSHPESGWVGAAVAGLAVLLVLLLPDPGPAALVVLVGVAVLGAVVARAAPWSR</sequence>